<evidence type="ECO:0000313" key="8">
    <source>
        <dbReference type="EMBL" id="SFS07185.1"/>
    </source>
</evidence>
<accession>A0A1I6LUS6</accession>
<comment type="similarity">
    <text evidence="6">Belongs to the PINc/VapC protein family.</text>
</comment>
<dbReference type="STRING" id="767519.SAMN05216559_3169"/>
<dbReference type="PANTHER" id="PTHR33653">
    <property type="entry name" value="RIBONUCLEASE VAPC2"/>
    <property type="match status" value="1"/>
</dbReference>
<evidence type="ECO:0000256" key="3">
    <source>
        <dbReference type="ARBA" id="ARBA00022723"/>
    </source>
</evidence>
<dbReference type="InterPro" id="IPR029060">
    <property type="entry name" value="PIN-like_dom_sf"/>
</dbReference>
<proteinExistence type="inferred from homology"/>
<evidence type="ECO:0000256" key="1">
    <source>
        <dbReference type="ARBA" id="ARBA00001946"/>
    </source>
</evidence>
<dbReference type="EMBL" id="FOZK01000003">
    <property type="protein sequence ID" value="SFS07185.1"/>
    <property type="molecule type" value="Genomic_DNA"/>
</dbReference>
<dbReference type="Proteomes" id="UP000199062">
    <property type="component" value="Unassembled WGS sequence"/>
</dbReference>
<dbReference type="CDD" id="cd18754">
    <property type="entry name" value="PIN_VapC4-5_FitB-like"/>
    <property type="match status" value="1"/>
</dbReference>
<evidence type="ECO:0000256" key="5">
    <source>
        <dbReference type="ARBA" id="ARBA00022842"/>
    </source>
</evidence>
<dbReference type="OrthoDB" id="38049at2157"/>
<evidence type="ECO:0000256" key="2">
    <source>
        <dbReference type="ARBA" id="ARBA00022722"/>
    </source>
</evidence>
<keyword evidence="4" id="KW-0378">Hydrolase</keyword>
<evidence type="ECO:0000313" key="9">
    <source>
        <dbReference type="Proteomes" id="UP000199062"/>
    </source>
</evidence>
<dbReference type="GO" id="GO:0046872">
    <property type="term" value="F:metal ion binding"/>
    <property type="evidence" value="ECO:0007669"/>
    <property type="project" value="UniProtKB-KW"/>
</dbReference>
<sequence>MIQDTSFIIDLLRGDGNAKQLLDIVEKESKPQKVSSVTVLELYEGVARSQAPETKRQRILDVLETKHVVSADQAVMRKAGKLAGQLINGGKQIEREDCIIAATALLNDESIITRNTKHFNRVDDLEVRSY</sequence>
<dbReference type="AlphaFoldDB" id="A0A1I6LUS6"/>
<organism evidence="8 9">
    <name type="scientific">Halomicrobium zhouii</name>
    <dbReference type="NCBI Taxonomy" id="767519"/>
    <lineage>
        <taxon>Archaea</taxon>
        <taxon>Methanobacteriati</taxon>
        <taxon>Methanobacteriota</taxon>
        <taxon>Stenosarchaea group</taxon>
        <taxon>Halobacteria</taxon>
        <taxon>Halobacteriales</taxon>
        <taxon>Haloarculaceae</taxon>
        <taxon>Halomicrobium</taxon>
    </lineage>
</organism>
<comment type="cofactor">
    <cofactor evidence="1">
        <name>Mg(2+)</name>
        <dbReference type="ChEBI" id="CHEBI:18420"/>
    </cofactor>
</comment>
<gene>
    <name evidence="8" type="ORF">SAMN05216559_3169</name>
</gene>
<dbReference type="GO" id="GO:0016787">
    <property type="term" value="F:hydrolase activity"/>
    <property type="evidence" value="ECO:0007669"/>
    <property type="project" value="UniProtKB-KW"/>
</dbReference>
<feature type="domain" description="PIN" evidence="7">
    <location>
        <begin position="3"/>
        <end position="124"/>
    </location>
</feature>
<keyword evidence="2" id="KW-0540">Nuclease</keyword>
<reference evidence="8 9" key="1">
    <citation type="submission" date="2016-10" db="EMBL/GenBank/DDBJ databases">
        <authorList>
            <person name="de Groot N.N."/>
        </authorList>
    </citation>
    <scope>NUCLEOTIDE SEQUENCE [LARGE SCALE GENOMIC DNA]</scope>
    <source>
        <strain evidence="8 9">CGMCC 1.10457</strain>
    </source>
</reference>
<dbReference type="GO" id="GO:0004518">
    <property type="term" value="F:nuclease activity"/>
    <property type="evidence" value="ECO:0007669"/>
    <property type="project" value="UniProtKB-KW"/>
</dbReference>
<dbReference type="InterPro" id="IPR050556">
    <property type="entry name" value="Type_II_TA_system_RNase"/>
</dbReference>
<keyword evidence="3" id="KW-0479">Metal-binding</keyword>
<dbReference type="PANTHER" id="PTHR33653:SF1">
    <property type="entry name" value="RIBONUCLEASE VAPC2"/>
    <property type="match status" value="1"/>
</dbReference>
<evidence type="ECO:0000259" key="7">
    <source>
        <dbReference type="Pfam" id="PF01850"/>
    </source>
</evidence>
<dbReference type="SUPFAM" id="SSF88723">
    <property type="entry name" value="PIN domain-like"/>
    <property type="match status" value="1"/>
</dbReference>
<dbReference type="InterPro" id="IPR002716">
    <property type="entry name" value="PIN_dom"/>
</dbReference>
<keyword evidence="5" id="KW-0460">Magnesium</keyword>
<keyword evidence="9" id="KW-1185">Reference proteome</keyword>
<dbReference type="Pfam" id="PF01850">
    <property type="entry name" value="PIN"/>
    <property type="match status" value="1"/>
</dbReference>
<protein>
    <recommendedName>
        <fullName evidence="7">PIN domain-containing protein</fullName>
    </recommendedName>
</protein>
<dbReference type="Gene3D" id="3.40.50.1010">
    <property type="entry name" value="5'-nuclease"/>
    <property type="match status" value="1"/>
</dbReference>
<dbReference type="RefSeq" id="WP_089817506.1">
    <property type="nucleotide sequence ID" value="NZ_FOZK01000003.1"/>
</dbReference>
<evidence type="ECO:0000256" key="4">
    <source>
        <dbReference type="ARBA" id="ARBA00022801"/>
    </source>
</evidence>
<evidence type="ECO:0000256" key="6">
    <source>
        <dbReference type="ARBA" id="ARBA00038093"/>
    </source>
</evidence>
<name>A0A1I6LUS6_9EURY</name>